<evidence type="ECO:0000256" key="11">
    <source>
        <dbReference type="SAM" id="SignalP"/>
    </source>
</evidence>
<keyword evidence="4 12" id="KW-0808">Transferase</keyword>
<comment type="caution">
    <text evidence="12">The sequence shown here is derived from an EMBL/GenBank/DDBJ whole genome shotgun (WGS) entry which is preliminary data.</text>
</comment>
<dbReference type="GO" id="GO:0016758">
    <property type="term" value="F:hexosyltransferase activity"/>
    <property type="evidence" value="ECO:0007669"/>
    <property type="project" value="InterPro"/>
</dbReference>
<feature type="signal peptide" evidence="11">
    <location>
        <begin position="1"/>
        <end position="22"/>
    </location>
</feature>
<keyword evidence="9" id="KW-0472">Membrane</keyword>
<keyword evidence="6" id="KW-0735">Signal-anchor</keyword>
<dbReference type="AlphaFoldDB" id="A0A0C2MCE4"/>
<dbReference type="Proteomes" id="UP000031668">
    <property type="component" value="Unassembled WGS sequence"/>
</dbReference>
<feature type="chain" id="PRO_5002152227" description="Hexosyltransferase" evidence="11">
    <location>
        <begin position="23"/>
        <end position="350"/>
    </location>
</feature>
<proteinExistence type="inferred from homology"/>
<keyword evidence="11" id="KW-0732">Signal</keyword>
<dbReference type="Gene3D" id="3.90.550.50">
    <property type="match status" value="1"/>
</dbReference>
<name>A0A0C2MCE4_THEKT</name>
<dbReference type="GO" id="GO:0006493">
    <property type="term" value="P:protein O-linked glycosylation"/>
    <property type="evidence" value="ECO:0007669"/>
    <property type="project" value="TreeGrafter"/>
</dbReference>
<comment type="subcellular location">
    <subcellularLocation>
        <location evidence="1 10">Golgi apparatus membrane</location>
        <topology evidence="1 10">Single-pass type II membrane protein</topology>
    </subcellularLocation>
</comment>
<evidence type="ECO:0000256" key="3">
    <source>
        <dbReference type="ARBA" id="ARBA00022676"/>
    </source>
</evidence>
<protein>
    <recommendedName>
        <fullName evidence="10">Hexosyltransferase</fullName>
        <ecNumber evidence="10">2.4.1.-</ecNumber>
    </recommendedName>
</protein>
<evidence type="ECO:0000256" key="6">
    <source>
        <dbReference type="ARBA" id="ARBA00022968"/>
    </source>
</evidence>
<dbReference type="EMBL" id="JWZT01004114">
    <property type="protein sequence ID" value="KII64751.1"/>
    <property type="molecule type" value="Genomic_DNA"/>
</dbReference>
<evidence type="ECO:0000256" key="8">
    <source>
        <dbReference type="ARBA" id="ARBA00023034"/>
    </source>
</evidence>
<keyword evidence="7" id="KW-1133">Transmembrane helix</keyword>
<evidence type="ECO:0000256" key="2">
    <source>
        <dbReference type="ARBA" id="ARBA00008661"/>
    </source>
</evidence>
<dbReference type="PANTHER" id="PTHR11214">
    <property type="entry name" value="BETA-1,3-N-ACETYLGLUCOSAMINYLTRANSFERASE"/>
    <property type="match status" value="1"/>
</dbReference>
<evidence type="ECO:0000256" key="5">
    <source>
        <dbReference type="ARBA" id="ARBA00022692"/>
    </source>
</evidence>
<evidence type="ECO:0000256" key="7">
    <source>
        <dbReference type="ARBA" id="ARBA00022989"/>
    </source>
</evidence>
<comment type="similarity">
    <text evidence="2 10">Belongs to the glycosyltransferase 31 family.</text>
</comment>
<dbReference type="GO" id="GO:0000139">
    <property type="term" value="C:Golgi membrane"/>
    <property type="evidence" value="ECO:0007669"/>
    <property type="project" value="UniProtKB-SubCell"/>
</dbReference>
<gene>
    <name evidence="12" type="ORF">RF11_06643</name>
</gene>
<dbReference type="SUPFAM" id="SSF53448">
    <property type="entry name" value="Nucleotide-diphospho-sugar transferases"/>
    <property type="match status" value="1"/>
</dbReference>
<evidence type="ECO:0000256" key="1">
    <source>
        <dbReference type="ARBA" id="ARBA00004323"/>
    </source>
</evidence>
<keyword evidence="8 10" id="KW-0333">Golgi apparatus</keyword>
<organism evidence="12 13">
    <name type="scientific">Thelohanellus kitauei</name>
    <name type="common">Myxosporean</name>
    <dbReference type="NCBI Taxonomy" id="669202"/>
    <lineage>
        <taxon>Eukaryota</taxon>
        <taxon>Metazoa</taxon>
        <taxon>Cnidaria</taxon>
        <taxon>Myxozoa</taxon>
        <taxon>Myxosporea</taxon>
        <taxon>Bivalvulida</taxon>
        <taxon>Platysporina</taxon>
        <taxon>Myxobolidae</taxon>
        <taxon>Thelohanellus</taxon>
    </lineage>
</organism>
<dbReference type="Pfam" id="PF01762">
    <property type="entry name" value="Galactosyl_T"/>
    <property type="match status" value="1"/>
</dbReference>
<keyword evidence="13" id="KW-1185">Reference proteome</keyword>
<dbReference type="PANTHER" id="PTHR11214:SF378">
    <property type="entry name" value="BETA-1,3-GALACTOSYLTRANSFERASE 4"/>
    <property type="match status" value="1"/>
</dbReference>
<dbReference type="InterPro" id="IPR029044">
    <property type="entry name" value="Nucleotide-diphossugar_trans"/>
</dbReference>
<accession>A0A0C2MCE4</accession>
<dbReference type="EC" id="2.4.1.-" evidence="10"/>
<reference evidence="12 13" key="1">
    <citation type="journal article" date="2014" name="Genome Biol. Evol.">
        <title>The genome of the myxosporean Thelohanellus kitauei shows adaptations to nutrient acquisition within its fish host.</title>
        <authorList>
            <person name="Yang Y."/>
            <person name="Xiong J."/>
            <person name="Zhou Z."/>
            <person name="Huo F."/>
            <person name="Miao W."/>
            <person name="Ran C."/>
            <person name="Liu Y."/>
            <person name="Zhang J."/>
            <person name="Feng J."/>
            <person name="Wang M."/>
            <person name="Wang M."/>
            <person name="Wang L."/>
            <person name="Yao B."/>
        </authorList>
    </citation>
    <scope>NUCLEOTIDE SEQUENCE [LARGE SCALE GENOMIC DNA]</scope>
    <source>
        <strain evidence="12">Wuqing</strain>
    </source>
</reference>
<evidence type="ECO:0000256" key="4">
    <source>
        <dbReference type="ARBA" id="ARBA00022679"/>
    </source>
</evidence>
<dbReference type="OMA" id="CENSHYI"/>
<sequence length="350" mass="41529">MVCSFLSLQFLLIYQVFQGTETCDQHAEAVMYTDPIILEPSSLKEYNDSFFDFYPSKITLNHGYIHGLYPLESENMTDLIRYVKSVFNYNCPKETEVVILIISDPTHYLIRHNIRETYGKNRASYHYTFSNPILINLKYYFLFSVGYRDDIALNQQVDLEAHIYNDIIRVPIFDTYREMAHKIIFTLYLLDKTNRSFEYVLKTDDDIFLKLNKIVPYLHSLEKNHVFIGYKAVGFIPLRDINNKWYVSERDYPNDVYEPFLLGFCYIFRRNIIQELTMAHYNSSLILMEDIHISYLVTSLGYNLTHSPDFQYCTDLITCQKSFLMDIGRDLRKRNLFWTILKDPVALVEN</sequence>
<keyword evidence="5" id="KW-0812">Transmembrane</keyword>
<evidence type="ECO:0000256" key="9">
    <source>
        <dbReference type="ARBA" id="ARBA00023136"/>
    </source>
</evidence>
<dbReference type="OrthoDB" id="2139606at2759"/>
<evidence type="ECO:0000313" key="13">
    <source>
        <dbReference type="Proteomes" id="UP000031668"/>
    </source>
</evidence>
<evidence type="ECO:0000313" key="12">
    <source>
        <dbReference type="EMBL" id="KII64751.1"/>
    </source>
</evidence>
<dbReference type="InterPro" id="IPR002659">
    <property type="entry name" value="Glyco_trans_31"/>
</dbReference>
<evidence type="ECO:0000256" key="10">
    <source>
        <dbReference type="RuleBase" id="RU363063"/>
    </source>
</evidence>
<keyword evidence="3 10" id="KW-0328">Glycosyltransferase</keyword>